<evidence type="ECO:0000256" key="1">
    <source>
        <dbReference type="SAM" id="MobiDB-lite"/>
    </source>
</evidence>
<proteinExistence type="predicted"/>
<accession>A0AAV0YQD8</accession>
<sequence>MENNQSASDTQDSSMKSIDQRAHSTKDCGDLVNRRLKNRERQRRYRARKRLESGTTDSFDVEQTPAMQVELQPNRNHNNFVTRVYCNRDWKKDARQAHLTKRREMSGSIDHSMTPANVPEESSLGAGNMSETMLDRKIQSRSSNIVYNQTPRTVLCRRDWKAEARRKKN</sequence>
<feature type="compositionally biased region" description="Basic residues" evidence="1">
    <location>
        <begin position="34"/>
        <end position="49"/>
    </location>
</feature>
<evidence type="ECO:0000313" key="3">
    <source>
        <dbReference type="Proteomes" id="UP001157006"/>
    </source>
</evidence>
<name>A0AAV0YQD8_VICFA</name>
<feature type="compositionally biased region" description="Polar residues" evidence="1">
    <location>
        <begin position="1"/>
        <end position="17"/>
    </location>
</feature>
<feature type="region of interest" description="Disordered" evidence="1">
    <location>
        <begin position="101"/>
        <end position="127"/>
    </location>
</feature>
<organism evidence="2 3">
    <name type="scientific">Vicia faba</name>
    <name type="common">Broad bean</name>
    <name type="synonym">Faba vulgaris</name>
    <dbReference type="NCBI Taxonomy" id="3906"/>
    <lineage>
        <taxon>Eukaryota</taxon>
        <taxon>Viridiplantae</taxon>
        <taxon>Streptophyta</taxon>
        <taxon>Embryophyta</taxon>
        <taxon>Tracheophyta</taxon>
        <taxon>Spermatophyta</taxon>
        <taxon>Magnoliopsida</taxon>
        <taxon>eudicotyledons</taxon>
        <taxon>Gunneridae</taxon>
        <taxon>Pentapetalae</taxon>
        <taxon>rosids</taxon>
        <taxon>fabids</taxon>
        <taxon>Fabales</taxon>
        <taxon>Fabaceae</taxon>
        <taxon>Papilionoideae</taxon>
        <taxon>50 kb inversion clade</taxon>
        <taxon>NPAAA clade</taxon>
        <taxon>Hologalegina</taxon>
        <taxon>IRL clade</taxon>
        <taxon>Fabeae</taxon>
        <taxon>Vicia</taxon>
    </lineage>
</organism>
<evidence type="ECO:0000313" key="2">
    <source>
        <dbReference type="EMBL" id="CAI8588171.1"/>
    </source>
</evidence>
<evidence type="ECO:0008006" key="4">
    <source>
        <dbReference type="Google" id="ProtNLM"/>
    </source>
</evidence>
<dbReference type="Proteomes" id="UP001157006">
    <property type="component" value="Chromosome 1L"/>
</dbReference>
<protein>
    <recommendedName>
        <fullName evidence="4">BZIP domain-containing protein</fullName>
    </recommendedName>
</protein>
<dbReference type="EMBL" id="OX451736">
    <property type="protein sequence ID" value="CAI8588171.1"/>
    <property type="molecule type" value="Genomic_DNA"/>
</dbReference>
<gene>
    <name evidence="2" type="ORF">VFH_I335120</name>
</gene>
<dbReference type="AlphaFoldDB" id="A0AAV0YQD8"/>
<reference evidence="2 3" key="1">
    <citation type="submission" date="2023-01" db="EMBL/GenBank/DDBJ databases">
        <authorList>
            <person name="Kreplak J."/>
        </authorList>
    </citation>
    <scope>NUCLEOTIDE SEQUENCE [LARGE SCALE GENOMIC DNA]</scope>
</reference>
<keyword evidence="3" id="KW-1185">Reference proteome</keyword>
<feature type="compositionally biased region" description="Basic and acidic residues" evidence="1">
    <location>
        <begin position="18"/>
        <end position="33"/>
    </location>
</feature>
<feature type="region of interest" description="Disordered" evidence="1">
    <location>
        <begin position="1"/>
        <end position="57"/>
    </location>
</feature>